<feature type="region of interest" description="Disordered" evidence="1">
    <location>
        <begin position="1"/>
        <end position="20"/>
    </location>
</feature>
<evidence type="ECO:0000313" key="2">
    <source>
        <dbReference type="EMBL" id="MFB9533078.1"/>
    </source>
</evidence>
<organism evidence="2 3">
    <name type="scientific">Nonomuraea roseola</name>
    <dbReference type="NCBI Taxonomy" id="46179"/>
    <lineage>
        <taxon>Bacteria</taxon>
        <taxon>Bacillati</taxon>
        <taxon>Actinomycetota</taxon>
        <taxon>Actinomycetes</taxon>
        <taxon>Streptosporangiales</taxon>
        <taxon>Streptosporangiaceae</taxon>
        <taxon>Nonomuraea</taxon>
    </lineage>
</organism>
<sequence length="40" mass="4137">MSPRIRANVPEDAARGPAGEGVTLDAVIPVVHELETALSP</sequence>
<accession>A0ABV5QDS5</accession>
<evidence type="ECO:0000313" key="3">
    <source>
        <dbReference type="Proteomes" id="UP001589646"/>
    </source>
</evidence>
<dbReference type="EMBL" id="JBHMCE010000016">
    <property type="protein sequence ID" value="MFB9533078.1"/>
    <property type="molecule type" value="Genomic_DNA"/>
</dbReference>
<name>A0ABV5QDS5_9ACTN</name>
<keyword evidence="3" id="KW-1185">Reference proteome</keyword>
<reference evidence="2 3" key="1">
    <citation type="submission" date="2024-09" db="EMBL/GenBank/DDBJ databases">
        <authorList>
            <person name="Sun Q."/>
            <person name="Mori K."/>
        </authorList>
    </citation>
    <scope>NUCLEOTIDE SEQUENCE [LARGE SCALE GENOMIC DNA]</scope>
    <source>
        <strain evidence="2 3">JCM 3323</strain>
    </source>
</reference>
<proteinExistence type="predicted"/>
<gene>
    <name evidence="2" type="ORF">ACFFRN_41295</name>
</gene>
<dbReference type="Proteomes" id="UP001589646">
    <property type="component" value="Unassembled WGS sequence"/>
</dbReference>
<evidence type="ECO:0000256" key="1">
    <source>
        <dbReference type="SAM" id="MobiDB-lite"/>
    </source>
</evidence>
<protein>
    <submittedName>
        <fullName evidence="2">Uncharacterized protein</fullName>
    </submittedName>
</protein>
<comment type="caution">
    <text evidence="2">The sequence shown here is derived from an EMBL/GenBank/DDBJ whole genome shotgun (WGS) entry which is preliminary data.</text>
</comment>
<dbReference type="RefSeq" id="WP_346125453.1">
    <property type="nucleotide sequence ID" value="NZ_BAAAXC010000015.1"/>
</dbReference>